<dbReference type="FunFam" id="1.10.418.50:FF:000001">
    <property type="entry name" value="TRAF3-interacting protein 1 isoform X1"/>
    <property type="match status" value="1"/>
</dbReference>
<name>A9UXI1_MONBE</name>
<dbReference type="RefSeq" id="XP_001745269.1">
    <property type="nucleotide sequence ID" value="XM_001745217.1"/>
</dbReference>
<comment type="subcellular location">
    <subcellularLocation>
        <location evidence="2">Cytoplasm</location>
        <location evidence="2">Cytoskeleton</location>
        <location evidence="2">Cilium axoneme</location>
    </subcellularLocation>
    <subcellularLocation>
        <location evidence="1">Cytoplasm</location>
        <location evidence="1">Cytoskeleton</location>
        <location evidence="1">Cilium basal body</location>
    </subcellularLocation>
</comment>
<evidence type="ECO:0000313" key="13">
    <source>
        <dbReference type="EMBL" id="EDQ89847.1"/>
    </source>
</evidence>
<reference evidence="13 14" key="1">
    <citation type="journal article" date="2008" name="Nature">
        <title>The genome of the choanoflagellate Monosiga brevicollis and the origin of metazoans.</title>
        <authorList>
            <consortium name="JGI Sequencing"/>
            <person name="King N."/>
            <person name="Westbrook M.J."/>
            <person name="Young S.L."/>
            <person name="Kuo A."/>
            <person name="Abedin M."/>
            <person name="Chapman J."/>
            <person name="Fairclough S."/>
            <person name="Hellsten U."/>
            <person name="Isogai Y."/>
            <person name="Letunic I."/>
            <person name="Marr M."/>
            <person name="Pincus D."/>
            <person name="Putnam N."/>
            <person name="Rokas A."/>
            <person name="Wright K.J."/>
            <person name="Zuzow R."/>
            <person name="Dirks W."/>
            <person name="Good M."/>
            <person name="Goodstein D."/>
            <person name="Lemons D."/>
            <person name="Li W."/>
            <person name="Lyons J.B."/>
            <person name="Morris A."/>
            <person name="Nichols S."/>
            <person name="Richter D.J."/>
            <person name="Salamov A."/>
            <person name="Bork P."/>
            <person name="Lim W.A."/>
            <person name="Manning G."/>
            <person name="Miller W.T."/>
            <person name="McGinnis W."/>
            <person name="Shapiro H."/>
            <person name="Tjian R."/>
            <person name="Grigoriev I.V."/>
            <person name="Rokhsar D."/>
        </authorList>
    </citation>
    <scope>NUCLEOTIDE SEQUENCE [LARGE SCALE GENOMIC DNA]</scope>
    <source>
        <strain evidence="14">MX1 / ATCC 50154</strain>
    </source>
</reference>
<dbReference type="PANTHER" id="PTHR31363">
    <property type="entry name" value="TRAF3-INTERACTING PROTEIN 1"/>
    <property type="match status" value="1"/>
</dbReference>
<dbReference type="InterPro" id="IPR018799">
    <property type="entry name" value="TRAF3IP1"/>
</dbReference>
<keyword evidence="14" id="KW-1185">Reference proteome</keyword>
<dbReference type="Gene3D" id="1.10.418.50">
    <property type="entry name" value="Microtubule-binding protein MIP-T3"/>
    <property type="match status" value="1"/>
</dbReference>
<keyword evidence="5" id="KW-0175">Coiled coil</keyword>
<evidence type="ECO:0000259" key="11">
    <source>
        <dbReference type="Pfam" id="PF10243"/>
    </source>
</evidence>
<evidence type="ECO:0000256" key="5">
    <source>
        <dbReference type="ARBA" id="ARBA00023054"/>
    </source>
</evidence>
<feature type="compositionally biased region" description="Polar residues" evidence="10">
    <location>
        <begin position="226"/>
        <end position="245"/>
    </location>
</feature>
<sequence length="364" mass="39989">MADLDSLVEKTASSLGKVIKKPPLTDKLLRRPPFRFLHDVIMESTMIMPHLLAGAQDSGNIKDKQQKMDFLDKAIFATAFTIGKSLSAKSSKIVAGHDPENTNVWLQAMAYAVRKKLDSSAAVQRVLAGEKPASKSSKSKSSAKDEEGKSARKSKGDASQSSAEAEAKKAEAKAKAKAKAKAEAQAAEAAAAEAQSTDEENMDEDGEGREQGALMRKIMEKKAQQNEDVTTAGPTTQGSTNQDDAQLQLERQQAEKEVLSLQMSVQTLCRCANPLGRIIDYIQEDVDSMRKELLQWREEYQDHAAALNEQERETEGAIEPLKAELADYEQRVRDKRDAIANLKVQLLDNEQKLQRLMMGVAASN</sequence>
<evidence type="ECO:0000256" key="8">
    <source>
        <dbReference type="ARBA" id="ARBA00043971"/>
    </source>
</evidence>
<dbReference type="Pfam" id="PF10243">
    <property type="entry name" value="MIP-T3"/>
    <property type="match status" value="1"/>
</dbReference>
<evidence type="ECO:0000256" key="2">
    <source>
        <dbReference type="ARBA" id="ARBA00004430"/>
    </source>
</evidence>
<dbReference type="GO" id="GO:0030030">
    <property type="term" value="P:cell projection organization"/>
    <property type="evidence" value="ECO:0007669"/>
    <property type="project" value="UniProtKB-KW"/>
</dbReference>
<accession>A9UXI1</accession>
<dbReference type="FunCoup" id="A9UXI1">
    <property type="interactions" value="173"/>
</dbReference>
<dbReference type="PANTHER" id="PTHR31363:SF0">
    <property type="entry name" value="TRAF3-INTERACTING PROTEIN 1"/>
    <property type="match status" value="1"/>
</dbReference>
<comment type="similarity">
    <text evidence="8">Belongs to the TRAF3IP1 family.</text>
</comment>
<feature type="domain" description="TRAF3-interacting protein 1 N-terminal" evidence="11">
    <location>
        <begin position="8"/>
        <end position="111"/>
    </location>
</feature>
<protein>
    <recommendedName>
        <fullName evidence="9">TRAF3-interacting protein 1</fullName>
    </recommendedName>
</protein>
<gene>
    <name evidence="13" type="ORF">MONBRDRAFT_16803</name>
</gene>
<feature type="compositionally biased region" description="Low complexity" evidence="10">
    <location>
        <begin position="130"/>
        <end position="140"/>
    </location>
</feature>
<keyword evidence="7" id="KW-0966">Cell projection</keyword>
<dbReference type="AlphaFoldDB" id="A9UXI1"/>
<feature type="region of interest" description="Disordered" evidence="10">
    <location>
        <begin position="222"/>
        <end position="245"/>
    </location>
</feature>
<evidence type="ECO:0000256" key="4">
    <source>
        <dbReference type="ARBA" id="ARBA00022794"/>
    </source>
</evidence>
<dbReference type="GO" id="GO:0048731">
    <property type="term" value="P:system development"/>
    <property type="evidence" value="ECO:0007669"/>
    <property type="project" value="UniProtKB-ARBA"/>
</dbReference>
<feature type="region of interest" description="Disordered" evidence="10">
    <location>
        <begin position="128"/>
        <end position="169"/>
    </location>
</feature>
<dbReference type="InterPro" id="IPR040468">
    <property type="entry name" value="TRAF3IP1_N"/>
</dbReference>
<feature type="compositionally biased region" description="Acidic residues" evidence="10">
    <location>
        <begin position="196"/>
        <end position="207"/>
    </location>
</feature>
<dbReference type="KEGG" id="mbr:MONBRDRAFT_16803"/>
<dbReference type="EMBL" id="CH991549">
    <property type="protein sequence ID" value="EDQ89847.1"/>
    <property type="molecule type" value="Genomic_DNA"/>
</dbReference>
<evidence type="ECO:0000256" key="10">
    <source>
        <dbReference type="SAM" id="MobiDB-lite"/>
    </source>
</evidence>
<dbReference type="InterPro" id="IPR041476">
    <property type="entry name" value="TRAF3IP1_C"/>
</dbReference>
<keyword evidence="4" id="KW-0970">Cilium biogenesis/degradation</keyword>
<dbReference type="GO" id="GO:0008017">
    <property type="term" value="F:microtubule binding"/>
    <property type="evidence" value="ECO:0007669"/>
    <property type="project" value="InterPro"/>
</dbReference>
<feature type="compositionally biased region" description="Basic and acidic residues" evidence="10">
    <location>
        <begin position="142"/>
        <end position="156"/>
    </location>
</feature>
<evidence type="ECO:0000256" key="9">
    <source>
        <dbReference type="ARBA" id="ARBA00070492"/>
    </source>
</evidence>
<evidence type="ECO:0000256" key="6">
    <source>
        <dbReference type="ARBA" id="ARBA00023212"/>
    </source>
</evidence>
<dbReference type="InParanoid" id="A9UXI1"/>
<keyword evidence="3" id="KW-0963">Cytoplasm</keyword>
<dbReference type="Pfam" id="PF17749">
    <property type="entry name" value="MIP-T3_C"/>
    <property type="match status" value="1"/>
</dbReference>
<dbReference type="Proteomes" id="UP000001357">
    <property type="component" value="Unassembled WGS sequence"/>
</dbReference>
<dbReference type="eggNOG" id="KOG3809">
    <property type="taxonomic scope" value="Eukaryota"/>
</dbReference>
<dbReference type="GO" id="GO:0048513">
    <property type="term" value="P:animal organ development"/>
    <property type="evidence" value="ECO:0007669"/>
    <property type="project" value="UniProtKB-ARBA"/>
</dbReference>
<feature type="region of interest" description="Disordered" evidence="10">
    <location>
        <begin position="184"/>
        <end position="209"/>
    </location>
</feature>
<dbReference type="GO" id="GO:0005930">
    <property type="term" value="C:axoneme"/>
    <property type="evidence" value="ECO:0007669"/>
    <property type="project" value="UniProtKB-SubCell"/>
</dbReference>
<dbReference type="STRING" id="81824.A9UXI1"/>
<evidence type="ECO:0000259" key="12">
    <source>
        <dbReference type="Pfam" id="PF17749"/>
    </source>
</evidence>
<feature type="compositionally biased region" description="Low complexity" evidence="10">
    <location>
        <begin position="184"/>
        <end position="195"/>
    </location>
</feature>
<evidence type="ECO:0000313" key="14">
    <source>
        <dbReference type="Proteomes" id="UP000001357"/>
    </source>
</evidence>
<proteinExistence type="inferred from homology"/>
<keyword evidence="6" id="KW-0206">Cytoskeleton</keyword>
<dbReference type="GO" id="GO:0070507">
    <property type="term" value="P:regulation of microtubule cytoskeleton organization"/>
    <property type="evidence" value="ECO:0007669"/>
    <property type="project" value="UniProtKB-ARBA"/>
</dbReference>
<feature type="domain" description="TRAF3-interacting protein 1 C-terminal" evidence="12">
    <location>
        <begin position="208"/>
        <end position="359"/>
    </location>
</feature>
<dbReference type="InterPro" id="IPR042576">
    <property type="entry name" value="TRAF3IP1_N_sf"/>
</dbReference>
<evidence type="ECO:0000256" key="7">
    <source>
        <dbReference type="ARBA" id="ARBA00023273"/>
    </source>
</evidence>
<evidence type="ECO:0000256" key="3">
    <source>
        <dbReference type="ARBA" id="ARBA00022490"/>
    </source>
</evidence>
<evidence type="ECO:0000256" key="1">
    <source>
        <dbReference type="ARBA" id="ARBA00004120"/>
    </source>
</evidence>
<dbReference type="GeneID" id="5890715"/>
<organism evidence="13 14">
    <name type="scientific">Monosiga brevicollis</name>
    <name type="common">Choanoflagellate</name>
    <dbReference type="NCBI Taxonomy" id="81824"/>
    <lineage>
        <taxon>Eukaryota</taxon>
        <taxon>Choanoflagellata</taxon>
        <taxon>Craspedida</taxon>
        <taxon>Salpingoecidae</taxon>
        <taxon>Monosiga</taxon>
    </lineage>
</organism>
<dbReference type="OMA" id="FRFLMDV"/>